<dbReference type="RefSeq" id="WP_092432845.1">
    <property type="nucleotide sequence ID" value="NZ_FOXM01000012.1"/>
</dbReference>
<organism evidence="2 3">
    <name type="scientific">Geopseudomonas sagittaria</name>
    <dbReference type="NCBI Taxonomy" id="1135990"/>
    <lineage>
        <taxon>Bacteria</taxon>
        <taxon>Pseudomonadati</taxon>
        <taxon>Pseudomonadota</taxon>
        <taxon>Gammaproteobacteria</taxon>
        <taxon>Pseudomonadales</taxon>
        <taxon>Pseudomonadaceae</taxon>
        <taxon>Geopseudomonas</taxon>
    </lineage>
</organism>
<protein>
    <recommendedName>
        <fullName evidence="4">DUF2076 domain-containing protein</fullName>
    </recommendedName>
</protein>
<dbReference type="AlphaFoldDB" id="A0A1I5W1L4"/>
<dbReference type="InterPro" id="IPR018648">
    <property type="entry name" value="DUF2076"/>
</dbReference>
<evidence type="ECO:0000313" key="2">
    <source>
        <dbReference type="EMBL" id="SFQ13654.1"/>
    </source>
</evidence>
<dbReference type="Proteomes" id="UP000243084">
    <property type="component" value="Unassembled WGS sequence"/>
</dbReference>
<feature type="compositionally biased region" description="Low complexity" evidence="1">
    <location>
        <begin position="79"/>
        <end position="120"/>
    </location>
</feature>
<feature type="compositionally biased region" description="Gly residues" evidence="1">
    <location>
        <begin position="223"/>
        <end position="234"/>
    </location>
</feature>
<gene>
    <name evidence="2" type="ORF">SAMN05216229_11247</name>
</gene>
<keyword evidence="3" id="KW-1185">Reference proteome</keyword>
<feature type="region of interest" description="Disordered" evidence="1">
    <location>
        <begin position="218"/>
        <end position="241"/>
    </location>
</feature>
<dbReference type="Pfam" id="PF09849">
    <property type="entry name" value="DUF2076"/>
    <property type="match status" value="1"/>
</dbReference>
<evidence type="ECO:0000313" key="3">
    <source>
        <dbReference type="Proteomes" id="UP000243084"/>
    </source>
</evidence>
<evidence type="ECO:0000256" key="1">
    <source>
        <dbReference type="SAM" id="MobiDB-lite"/>
    </source>
</evidence>
<feature type="region of interest" description="Disordered" evidence="1">
    <location>
        <begin position="77"/>
        <end position="159"/>
    </location>
</feature>
<reference evidence="3" key="1">
    <citation type="submission" date="2016-10" db="EMBL/GenBank/DDBJ databases">
        <authorList>
            <person name="Varghese N."/>
            <person name="Submissions S."/>
        </authorList>
    </citation>
    <scope>NUCLEOTIDE SEQUENCE [LARGE SCALE GENOMIC DNA]</scope>
    <source>
        <strain evidence="3">JCM 18195</strain>
    </source>
</reference>
<dbReference type="OrthoDB" id="122910at2"/>
<evidence type="ECO:0008006" key="4">
    <source>
        <dbReference type="Google" id="ProtNLM"/>
    </source>
</evidence>
<sequence>MHAEEKSLIDGLFSRLRDAESQAAPREAEAEALINEHLARQPAAPYYMAQAIVVQENAIQQLDGRVKELEAQIETLKRSQSSAPQQSSGGFLSSLFGGGRSQSQPQAQQPASASVAAQPAKSGWQEPAAGNRNSFGQPARFGQQPGFGQRGAQPQQGGGFLSGALQTAAGVAGGMVLGNMLMDMFQGDEAEKVAEQAPAEPAEQPAAMEEPVAAEENYADNGFFGGGDEGGFFGGDDEDFV</sequence>
<dbReference type="EMBL" id="FOXM01000012">
    <property type="protein sequence ID" value="SFQ13654.1"/>
    <property type="molecule type" value="Genomic_DNA"/>
</dbReference>
<name>A0A1I5W1L4_9GAMM</name>
<accession>A0A1I5W1L4</accession>
<feature type="compositionally biased region" description="Low complexity" evidence="1">
    <location>
        <begin position="135"/>
        <end position="155"/>
    </location>
</feature>
<proteinExistence type="predicted"/>